<dbReference type="EMBL" id="BSXG01000077">
    <property type="protein sequence ID" value="GME36840.1"/>
    <property type="molecule type" value="Genomic_DNA"/>
</dbReference>
<reference evidence="1" key="1">
    <citation type="submission" date="2024-09" db="EMBL/GenBank/DDBJ databases">
        <title>Draft Genome Sequences of Neofusicoccum parvum.</title>
        <authorList>
            <person name="Ashida A."/>
            <person name="Camagna M."/>
            <person name="Tanaka A."/>
            <person name="Takemoto D."/>
        </authorList>
    </citation>
    <scope>NUCLEOTIDE SEQUENCE</scope>
    <source>
        <strain evidence="1">PPO83</strain>
    </source>
</reference>
<evidence type="ECO:0000313" key="2">
    <source>
        <dbReference type="Proteomes" id="UP001165186"/>
    </source>
</evidence>
<organism evidence="1 2">
    <name type="scientific">Neofusicoccum parvum</name>
    <dbReference type="NCBI Taxonomy" id="310453"/>
    <lineage>
        <taxon>Eukaryota</taxon>
        <taxon>Fungi</taxon>
        <taxon>Dikarya</taxon>
        <taxon>Ascomycota</taxon>
        <taxon>Pezizomycotina</taxon>
        <taxon>Dothideomycetes</taxon>
        <taxon>Dothideomycetes incertae sedis</taxon>
        <taxon>Botryosphaeriales</taxon>
        <taxon>Botryosphaeriaceae</taxon>
        <taxon>Neofusicoccum</taxon>
    </lineage>
</organism>
<comment type="caution">
    <text evidence="1">The sequence shown here is derived from an EMBL/GenBank/DDBJ whole genome shotgun (WGS) entry which is preliminary data.</text>
</comment>
<gene>
    <name evidence="1" type="primary">g7760</name>
    <name evidence="1" type="ORF">NpPPO83_00007760</name>
</gene>
<accession>A0ACB5SE31</accession>
<proteinExistence type="predicted"/>
<keyword evidence="2" id="KW-1185">Reference proteome</keyword>
<protein>
    <submittedName>
        <fullName evidence="1">Dihydrolipoamide succinyltransferase</fullName>
    </submittedName>
</protein>
<sequence length="449" mass="47685">MNRPRPLHVPRSIYTAPALRHAASPGARLPLTSPLSSSPALTSRVNRSWPRLPPPTLRRCFSTSSILLGSMVVKVPQMAESIAEGTVAALLKGAGDRVEMDEEVVSIETDKIDVAVNAPEGGVVVEVFVGEGDVVRVGQDVVRIDTAAEAASDSDGGGKKAVQAQPQKAEEPQPQKSEQKTEPPPSHSQAPAAAPKPTPPPVPAPPHVPAAPPSNKPSRNETRVPLSRMRTRIAQRLKESQNRAASLTTFNDVDMSALLALRATHRAAVLEKRGARLGLMGAFAKAAALALRDVPAVNAAIEGDAVVWRDYVDVSVAVSTPKGLVTPVLRGCERRGLVQMEEGIAALAEKARANKITMEDLAGGNFTISNGGVFGSLFGTPIINLPQTAVLGLHGIKDRPVVVDGKVEIRPMMYLALTYDHRLVDGREAATFLVAVKKYIEDPASMLLE</sequence>
<evidence type="ECO:0000313" key="1">
    <source>
        <dbReference type="EMBL" id="GME36840.1"/>
    </source>
</evidence>
<name>A0ACB5SE31_9PEZI</name>
<dbReference type="Proteomes" id="UP001165186">
    <property type="component" value="Unassembled WGS sequence"/>
</dbReference>